<dbReference type="EMBL" id="ML770000">
    <property type="protein sequence ID" value="KAE9385316.1"/>
    <property type="molecule type" value="Genomic_DNA"/>
</dbReference>
<protein>
    <submittedName>
        <fullName evidence="1">Uncharacterized protein</fullName>
    </submittedName>
</protein>
<reference evidence="1" key="1">
    <citation type="journal article" date="2019" name="Environ. Microbiol.">
        <title>Fungal ecological strategies reflected in gene transcription - a case study of two litter decomposers.</title>
        <authorList>
            <person name="Barbi F."/>
            <person name="Kohler A."/>
            <person name="Barry K."/>
            <person name="Baskaran P."/>
            <person name="Daum C."/>
            <person name="Fauchery L."/>
            <person name="Ihrmark K."/>
            <person name="Kuo A."/>
            <person name="LaButti K."/>
            <person name="Lipzen A."/>
            <person name="Morin E."/>
            <person name="Grigoriev I.V."/>
            <person name="Henrissat B."/>
            <person name="Lindahl B."/>
            <person name="Martin F."/>
        </authorList>
    </citation>
    <scope>NUCLEOTIDE SEQUENCE</scope>
    <source>
        <strain evidence="1">JB14</strain>
    </source>
</reference>
<evidence type="ECO:0000313" key="2">
    <source>
        <dbReference type="Proteomes" id="UP000799118"/>
    </source>
</evidence>
<keyword evidence="2" id="KW-1185">Reference proteome</keyword>
<dbReference type="Proteomes" id="UP000799118">
    <property type="component" value="Unassembled WGS sequence"/>
</dbReference>
<dbReference type="AlphaFoldDB" id="A0A6A4GID3"/>
<gene>
    <name evidence="1" type="ORF">BT96DRAFT_1007155</name>
</gene>
<organism evidence="1 2">
    <name type="scientific">Gymnopus androsaceus JB14</name>
    <dbReference type="NCBI Taxonomy" id="1447944"/>
    <lineage>
        <taxon>Eukaryota</taxon>
        <taxon>Fungi</taxon>
        <taxon>Dikarya</taxon>
        <taxon>Basidiomycota</taxon>
        <taxon>Agaricomycotina</taxon>
        <taxon>Agaricomycetes</taxon>
        <taxon>Agaricomycetidae</taxon>
        <taxon>Agaricales</taxon>
        <taxon>Marasmiineae</taxon>
        <taxon>Omphalotaceae</taxon>
        <taxon>Gymnopus</taxon>
    </lineage>
</organism>
<proteinExistence type="predicted"/>
<evidence type="ECO:0000313" key="1">
    <source>
        <dbReference type="EMBL" id="KAE9385316.1"/>
    </source>
</evidence>
<name>A0A6A4GID3_9AGAR</name>
<accession>A0A6A4GID3</accession>
<dbReference type="OrthoDB" id="2904016at2759"/>
<sequence length="150" mass="16833">MLHPEPNNEMILPMPPSPYFNFVAPWESGAPAPEVSEIFWLLDRRIWDTLGNCEIDVARADQTGDLCLSVQHLGSGAISLQSHVTRVGGSKHDHDFSIIHPGIISRTPWSRNIKRSTTASGLFIICDLEPHVGKLARRVRVNTWDNKKED</sequence>